<dbReference type="Gene3D" id="1.20.120.1630">
    <property type="match status" value="1"/>
</dbReference>
<dbReference type="Proteomes" id="UP001164286">
    <property type="component" value="Unassembled WGS sequence"/>
</dbReference>
<name>A0AA38LV68_9TREE</name>
<dbReference type="RefSeq" id="XP_052945940.1">
    <property type="nucleotide sequence ID" value="XM_053087350.1"/>
</dbReference>
<dbReference type="PANTHER" id="PTHR32251">
    <property type="entry name" value="3-OXO-5-ALPHA-STEROID 4-DEHYDROGENASE"/>
    <property type="match status" value="1"/>
</dbReference>
<evidence type="ECO:0000313" key="1">
    <source>
        <dbReference type="EMBL" id="KAI9636163.1"/>
    </source>
</evidence>
<sequence>MSAPTTTSIASLFDPGILRSALLPSLQVHTALAIPTYLIARSANVVEVKDFLWGAGQVINIWYASVGRAVINDGVPVRVALRALSRPSKLLLAGVTLWGGRLFYRVLSRAIKRNFADDPRYADAKTSSDWNWAPLTQYLPEAIFQAVIALGYTFPFYAVNAKALIIPTDWTVGIEAAAVGIWTAGFALESIADWQIAHYKAQGGRGLCRDGVWSIVRHPNYLGDLLTHIAYPILQLSTQIFNPYTLLGPLANWYFLRHISGDKENEAAQEERYRDEQPEKMLDLIESREEKNAFWPGVKELGNVWFWAVGAVGVAGVFGERALRQYY</sequence>
<evidence type="ECO:0000313" key="2">
    <source>
        <dbReference type="Proteomes" id="UP001164286"/>
    </source>
</evidence>
<dbReference type="EMBL" id="JAKWFO010000005">
    <property type="protein sequence ID" value="KAI9636163.1"/>
    <property type="molecule type" value="Genomic_DNA"/>
</dbReference>
<dbReference type="PANTHER" id="PTHR32251:SF15">
    <property type="entry name" value="3-OXO-5-ALPHA-STEROID 4-DEHYDROGENASE (DUF1295)"/>
    <property type="match status" value="1"/>
</dbReference>
<evidence type="ECO:0008006" key="3">
    <source>
        <dbReference type="Google" id="ProtNLM"/>
    </source>
</evidence>
<dbReference type="GO" id="GO:0016020">
    <property type="term" value="C:membrane"/>
    <property type="evidence" value="ECO:0007669"/>
    <property type="project" value="TreeGrafter"/>
</dbReference>
<gene>
    <name evidence="1" type="ORF">MKK02DRAFT_27471</name>
</gene>
<dbReference type="AlphaFoldDB" id="A0AA38LV68"/>
<comment type="caution">
    <text evidence="1">The sequence shown here is derived from an EMBL/GenBank/DDBJ whole genome shotgun (WGS) entry which is preliminary data.</text>
</comment>
<protein>
    <recommendedName>
        <fullName evidence="3">DUF1295-domain-containing protein</fullName>
    </recommendedName>
</protein>
<dbReference type="Pfam" id="PF06966">
    <property type="entry name" value="DUF1295"/>
    <property type="match status" value="1"/>
</dbReference>
<dbReference type="InterPro" id="IPR010721">
    <property type="entry name" value="UstE-like"/>
</dbReference>
<reference evidence="1" key="1">
    <citation type="journal article" date="2022" name="G3 (Bethesda)">
        <title>High quality genome of the basidiomycete yeast Dioszegia hungarica PDD-24b-2 isolated from cloud water.</title>
        <authorList>
            <person name="Jarrige D."/>
            <person name="Haridas S."/>
            <person name="Bleykasten-Grosshans C."/>
            <person name="Joly M."/>
            <person name="Nadalig T."/>
            <person name="Sancelme M."/>
            <person name="Vuilleumier S."/>
            <person name="Grigoriev I.V."/>
            <person name="Amato P."/>
            <person name="Bringel F."/>
        </authorList>
    </citation>
    <scope>NUCLEOTIDE SEQUENCE</scope>
    <source>
        <strain evidence="1">PDD-24b-2</strain>
    </source>
</reference>
<organism evidence="1 2">
    <name type="scientific">Dioszegia hungarica</name>
    <dbReference type="NCBI Taxonomy" id="4972"/>
    <lineage>
        <taxon>Eukaryota</taxon>
        <taxon>Fungi</taxon>
        <taxon>Dikarya</taxon>
        <taxon>Basidiomycota</taxon>
        <taxon>Agaricomycotina</taxon>
        <taxon>Tremellomycetes</taxon>
        <taxon>Tremellales</taxon>
        <taxon>Bulleribasidiaceae</taxon>
        <taxon>Dioszegia</taxon>
    </lineage>
</organism>
<accession>A0AA38LV68</accession>
<proteinExistence type="predicted"/>
<dbReference type="GeneID" id="77726551"/>
<keyword evidence="2" id="KW-1185">Reference proteome</keyword>